<dbReference type="Proteomes" id="UP001189429">
    <property type="component" value="Unassembled WGS sequence"/>
</dbReference>
<sequence length="230" mass="25042">AGLLTSVDSTAVGSGVAALTLWQWKASVACRLCRSGPSKMTMLEIGLMILIRVRKIPSCIGELVRRFLMGVAPQSLEAGVGRDILPLPVRKPASLIAGERYMILRALLSSKGSLVRTTKWTPTVGRQAQNMAVQTWTCLNVMGLNYLHLGHLSTNRWEAVGRFSEAPAASLRVIGETIDWHVGDALAQDCRALALKFGELEPSLPKAKDIGRMDVLDYVKPELVELPTKP</sequence>
<reference evidence="1" key="1">
    <citation type="submission" date="2023-10" db="EMBL/GenBank/DDBJ databases">
        <authorList>
            <person name="Chen Y."/>
            <person name="Shah S."/>
            <person name="Dougan E. K."/>
            <person name="Thang M."/>
            <person name="Chan C."/>
        </authorList>
    </citation>
    <scope>NUCLEOTIDE SEQUENCE [LARGE SCALE GENOMIC DNA]</scope>
</reference>
<name>A0ABN9RLM7_9DINO</name>
<dbReference type="EMBL" id="CAUYUJ010007238">
    <property type="protein sequence ID" value="CAK0820067.1"/>
    <property type="molecule type" value="Genomic_DNA"/>
</dbReference>
<proteinExistence type="predicted"/>
<protein>
    <submittedName>
        <fullName evidence="1">Uncharacterized protein</fullName>
    </submittedName>
</protein>
<evidence type="ECO:0000313" key="2">
    <source>
        <dbReference type="Proteomes" id="UP001189429"/>
    </source>
</evidence>
<gene>
    <name evidence="1" type="ORF">PCOR1329_LOCUS21881</name>
</gene>
<accession>A0ABN9RLM7</accession>
<feature type="non-terminal residue" evidence="1">
    <location>
        <position position="1"/>
    </location>
</feature>
<keyword evidence="2" id="KW-1185">Reference proteome</keyword>
<feature type="non-terminal residue" evidence="1">
    <location>
        <position position="230"/>
    </location>
</feature>
<comment type="caution">
    <text evidence="1">The sequence shown here is derived from an EMBL/GenBank/DDBJ whole genome shotgun (WGS) entry which is preliminary data.</text>
</comment>
<organism evidence="1 2">
    <name type="scientific">Prorocentrum cordatum</name>
    <dbReference type="NCBI Taxonomy" id="2364126"/>
    <lineage>
        <taxon>Eukaryota</taxon>
        <taxon>Sar</taxon>
        <taxon>Alveolata</taxon>
        <taxon>Dinophyceae</taxon>
        <taxon>Prorocentrales</taxon>
        <taxon>Prorocentraceae</taxon>
        <taxon>Prorocentrum</taxon>
    </lineage>
</organism>
<evidence type="ECO:0000313" key="1">
    <source>
        <dbReference type="EMBL" id="CAK0820067.1"/>
    </source>
</evidence>